<feature type="region of interest" description="Disordered" evidence="1">
    <location>
        <begin position="1861"/>
        <end position="1880"/>
    </location>
</feature>
<name>A0A1J5SWC2_9ZZZZ</name>
<protein>
    <recommendedName>
        <fullName evidence="2">Gliding motility protein SprA N-terminal domain-containing protein</fullName>
    </recommendedName>
</protein>
<feature type="domain" description="Gliding motility protein SprA N-terminal" evidence="2">
    <location>
        <begin position="45"/>
        <end position="328"/>
    </location>
</feature>
<feature type="compositionally biased region" description="Polar residues" evidence="1">
    <location>
        <begin position="1925"/>
        <end position="1935"/>
    </location>
</feature>
<gene>
    <name evidence="3" type="ORF">GALL_59170</name>
</gene>
<dbReference type="InterPro" id="IPR026377">
    <property type="entry name" value="Cell_surface_SprA"/>
</dbReference>
<feature type="compositionally biased region" description="Low complexity" evidence="1">
    <location>
        <begin position="1864"/>
        <end position="1873"/>
    </location>
</feature>
<organism evidence="3">
    <name type="scientific">mine drainage metagenome</name>
    <dbReference type="NCBI Taxonomy" id="410659"/>
    <lineage>
        <taxon>unclassified sequences</taxon>
        <taxon>metagenomes</taxon>
        <taxon>ecological metagenomes</taxon>
    </lineage>
</organism>
<dbReference type="EMBL" id="MLJW01000016">
    <property type="protein sequence ID" value="OIR12850.1"/>
    <property type="molecule type" value="Genomic_DNA"/>
</dbReference>
<dbReference type="InterPro" id="IPR025684">
    <property type="entry name" value="SprA_N_dom"/>
</dbReference>
<dbReference type="NCBIfam" id="TIGR04189">
    <property type="entry name" value="surface_SprA"/>
    <property type="match status" value="1"/>
</dbReference>
<comment type="caution">
    <text evidence="3">The sequence shown here is derived from an EMBL/GenBank/DDBJ whole genome shotgun (WGS) entry which is preliminary data.</text>
</comment>
<evidence type="ECO:0000259" key="2">
    <source>
        <dbReference type="Pfam" id="PF14349"/>
    </source>
</evidence>
<reference evidence="3" key="1">
    <citation type="submission" date="2016-10" db="EMBL/GenBank/DDBJ databases">
        <title>Sequence of Gallionella enrichment culture.</title>
        <authorList>
            <person name="Poehlein A."/>
            <person name="Muehling M."/>
            <person name="Daniel R."/>
        </authorList>
    </citation>
    <scope>NUCLEOTIDE SEQUENCE</scope>
</reference>
<evidence type="ECO:0000256" key="1">
    <source>
        <dbReference type="SAM" id="MobiDB-lite"/>
    </source>
</evidence>
<evidence type="ECO:0000313" key="3">
    <source>
        <dbReference type="EMBL" id="OIR12850.1"/>
    </source>
</evidence>
<accession>A0A1J5SWC2</accession>
<proteinExistence type="predicted"/>
<sequence>MAFLCPCTTALAQSKDSVHFPIKDRRGDKYSWQSRNPFDLSDTSIIKQKIEYDPKTNRYFIVEKVGNTLYRKPTYLTFEEYYLLKTKQSEALYFKQRADALTALNKKTQRPPPHVYNKLFDRIFGVGPNGLKVDIKPQGNVDIGMGYQGQNTLNPTLPEAARKTGGFDFNMNANVNVNANIGDKLKLPINYNTLANFNYLNQLKLNYKGMDDEILRSVEAGNISFQTKGTLIPSAQNLFGIKAQLQFGKLSITAALANQTSQLQNQTLKGGAAVTTYQKKLSDYDENRHFLVGQYFRQNFKNAMSNLPIVNSQVQIQRIEVWVTNKTAITTDARYVVGLMDLGEGQPYNPNVHSQSNSALPFNAANDLYNSLAGDISNRNPSLINNNLLAKGLSPVNDFEKVYARKLNASEYYFNPQIGFISLNAQLQPDDVLAVAYQYTSNGRVYQVGEFSQDVTVDSTQGVQKVLFLKLLKATSARTNLPIWKLMMKNVYSLDMASVSNVGFQMNVLYQQPSGGLNRYLPESAPGVSGRPLLSVLNLDRLNSRNDPQPDGVFDYVEGFTILSKQGKIIFPELEPFGRDLDTMAFANQPQSIKQKYIFYSLYDSIKAKAQTLANLDRFIMQGQAKGSSSSDISLGAYNIPQGSVKVTAGAQTLVEGADYVIDYNLGTVKILNQAILNSGVPVNVAYENNATFGMQQRGFMGVRLDYAASKKLFLGATYERLNERPFFTKMSYGEDPIRNSMYGVDFSYKSEWPGLTRALNKLPFYSTKAKSSINVYGEGVYFKPGHPPQIGTGGNGLIYVDDFEGTTSNIDLRFPLVSWATASTPQGTTEFPEAYLNDDLAYGKNRAKLAWYNIEPTLQDKTSNNNPLAGNLTELSDPRVRMVYTSELFPAQSYNITNSQVITFDMAYYPTEKGPYNFETNPTQIDANGKLKNPQSRWGGMMRSIDQTDFETNNIVYVEFLVQDPFIKNPNSTGGKLRINLGDVSEDILRDGKRFYENGLSTPNSPTATDTSNWGKVPLNPVQTTNAFSNNAGDRSFQDVGLDGLNDDSEKVKHSDYLVQLSNNFGNSSAAYQKAIKDPSNDDYTWYRDPTYDEAHTGILGRYKNYNNTEGNSPVVSGTLSSAATMYPDNEDLNHDNTLNQSEQYFEYEINLKPGMDVGTNPYIAQKQAVPVTYANGTKGTENWYLFRVPISSYTRKVGNIPDFKSIRFIRTYLTGFEDSVVLRFASFNLVRDAWRQFTYVLDSTGSYTPLPASSPTTFNVSAVNLEQNSGRTPVNYLIPPGIQRVQQLSNNGVNLLQNEQSLSLQVHDLADGDARGVIKTTNFDFRNYGKLSMFAHAESVVGSIVKDNELNLVMRIGQDFLSNYYEIKIPLKVTPAGYYTTSQDTAVWPTANNLDFNLQDLINLKLLRNNSGISVTNIFRKIAGNKTYSIIGNPNLGQVTGILIGVENAKDNNPSPLNAEVWVDELRLSDINEKGAYAATGRVDLTLADLGKASVAVNTHTQGFGTLDSHINDRAKDNLMQIDAAIAIDAGKLVPRAARLSAPLYASISETTVLPQYDPYDLDISLKYKMNAAKSKAIRDSIRNAAMDRTTIKTFNLTNVRIMPKGKIHFWSISNFDVSYSYTKFSQTNPSILVNDVVKWKAGLGYTFQRQSKYNQPFKKIIKSNSSWLTLIKDFNYNLKPSLISFRADVNRQFAQYVPRIVNTDLTSEKVVRVDTTYDKYFTFDRFYNMRWDLARSVNIDFAATNNATVDEPFGALNTRQKKDSVRNNFFNGGRNTLYQQHAIMSYTLPLNKMPLTDWIMARYSYGTSYNWIGASRLAISLGNTLENSQENTFTGDMDFTRLYNKSKWLRALDLQRQPQHNNTNKNNSINQQKLPQQNILGTTIPTREEAITDKNGKRLTGKLKREALRKWRKQKRDLRTAQRLQNQSQQPEMNDVVKAGAKLLTMVKHVSLNYSENYRSRVPGYMDSTRVLGQNWKTMQPGLAYIFGRQPDSNWLNQKAAKGLITRDSSFNSLYRQNFEQSFRLTAQIEPVREFKIDLSFQKSFSKEYTELFKDTTYSGISQQHLNPYVTGGFSVSYVAFNTLFRKTNPNEISETFRTFENNRLIISNRVAQQNPYWKQNSVYTADGFAAGYGRYSQDVLIPAFLAAYTKKDPNTIPLIKQSNANIRSNPFSGIVPKPNWRLSYTGLSKIPALAAIFSSINITHAYSGTLSMNSFTSALLYQDAFRYGAPSFVDTVSGNYIPYFLVPNISIQEQFSPLIGIDVTTTKQLNLKFEYKRSRQLSLSLIDYQISETNSKEWVVGFSLKKKGIRLPFRIPGTDSKKLQNDLNFKLDLSMRDDATSNSRLDQTNAYGTGGQRVIGIQPAIDYVYNKRINIKFFFDQRRITPYISTSAPTIATRAGVQVRVSLSP</sequence>
<dbReference type="Pfam" id="PF14349">
    <property type="entry name" value="SprA_N"/>
    <property type="match status" value="2"/>
</dbReference>
<feature type="domain" description="Gliding motility protein SprA N-terminal" evidence="2">
    <location>
        <begin position="1058"/>
        <end position="1570"/>
    </location>
</feature>
<feature type="region of interest" description="Disordered" evidence="1">
    <location>
        <begin position="1915"/>
        <end position="1935"/>
    </location>
</feature>